<evidence type="ECO:0000256" key="6">
    <source>
        <dbReference type="ARBA" id="ARBA00022842"/>
    </source>
</evidence>
<dbReference type="EC" id="3.1.3.25" evidence="8"/>
<keyword evidence="10" id="KW-1185">Reference proteome</keyword>
<dbReference type="OrthoDB" id="9772456at2"/>
<dbReference type="InterPro" id="IPR020583">
    <property type="entry name" value="Inositol_monoP_metal-BS"/>
</dbReference>
<dbReference type="Gene3D" id="3.30.540.10">
    <property type="entry name" value="Fructose-1,6-Bisphosphatase, subunit A, domain 1"/>
    <property type="match status" value="1"/>
</dbReference>
<comment type="cofactor">
    <cofactor evidence="2 7 8">
        <name>Mg(2+)</name>
        <dbReference type="ChEBI" id="CHEBI:18420"/>
    </cofactor>
</comment>
<comment type="catalytic activity">
    <reaction evidence="1 8">
        <text>a myo-inositol phosphate + H2O = myo-inositol + phosphate</text>
        <dbReference type="Rhea" id="RHEA:24056"/>
        <dbReference type="ChEBI" id="CHEBI:15377"/>
        <dbReference type="ChEBI" id="CHEBI:17268"/>
        <dbReference type="ChEBI" id="CHEBI:43474"/>
        <dbReference type="ChEBI" id="CHEBI:84139"/>
        <dbReference type="EC" id="3.1.3.25"/>
    </reaction>
</comment>
<dbReference type="SUPFAM" id="SSF56655">
    <property type="entry name" value="Carbohydrate phosphatase"/>
    <property type="match status" value="1"/>
</dbReference>
<dbReference type="InterPro" id="IPR033942">
    <property type="entry name" value="IMPase"/>
</dbReference>
<dbReference type="KEGG" id="cyz:C3B44_04840"/>
<dbReference type="GO" id="GO:0046872">
    <property type="term" value="F:metal ion binding"/>
    <property type="evidence" value="ECO:0007669"/>
    <property type="project" value="UniProtKB-KW"/>
</dbReference>
<gene>
    <name evidence="9" type="ORF">DF222_09515</name>
</gene>
<keyword evidence="6 7" id="KW-0460">Magnesium</keyword>
<keyword evidence="5 8" id="KW-0378">Hydrolase</keyword>
<dbReference type="Proteomes" id="UP000244989">
    <property type="component" value="Unassembled WGS sequence"/>
</dbReference>
<keyword evidence="4 7" id="KW-0479">Metal-binding</keyword>
<dbReference type="Gene3D" id="3.40.190.80">
    <property type="match status" value="1"/>
</dbReference>
<dbReference type="GO" id="GO:0007165">
    <property type="term" value="P:signal transduction"/>
    <property type="evidence" value="ECO:0007669"/>
    <property type="project" value="TreeGrafter"/>
</dbReference>
<dbReference type="PANTHER" id="PTHR20854:SF4">
    <property type="entry name" value="INOSITOL-1-MONOPHOSPHATASE-RELATED"/>
    <property type="match status" value="1"/>
</dbReference>
<protein>
    <recommendedName>
        <fullName evidence="8">Inositol-1-monophosphatase</fullName>
        <ecNumber evidence="8">3.1.3.25</ecNumber>
    </recommendedName>
</protein>
<evidence type="ECO:0000256" key="3">
    <source>
        <dbReference type="ARBA" id="ARBA00009759"/>
    </source>
</evidence>
<evidence type="ECO:0000256" key="2">
    <source>
        <dbReference type="ARBA" id="ARBA00001946"/>
    </source>
</evidence>
<dbReference type="PANTHER" id="PTHR20854">
    <property type="entry name" value="INOSITOL MONOPHOSPHATASE"/>
    <property type="match status" value="1"/>
</dbReference>
<accession>A0A2U1T4W5</accession>
<dbReference type="GO" id="GO:0008934">
    <property type="term" value="F:inositol monophosphate 1-phosphatase activity"/>
    <property type="evidence" value="ECO:0007669"/>
    <property type="project" value="InterPro"/>
</dbReference>
<evidence type="ECO:0000313" key="10">
    <source>
        <dbReference type="Proteomes" id="UP000244989"/>
    </source>
</evidence>
<dbReference type="PROSITE" id="PS00629">
    <property type="entry name" value="IMP_1"/>
    <property type="match status" value="1"/>
</dbReference>
<evidence type="ECO:0000256" key="4">
    <source>
        <dbReference type="ARBA" id="ARBA00022723"/>
    </source>
</evidence>
<sequence>MTGMESLRDIAIELVTDTAELIRDRRAELGDLRDYTMTKSSAVDPVTVVDTAAEEFLAERIAQARPEDGLIGEEGTQQASASGISWVVDPIDGTVNFIYGIPHYAVSVAAALDGEPVAGAVINVATGELWAAAKDAGATVTRDDKTHPLRVNEVDELGRALVATGFGYTASRRAEQARIIAGLLPSIRDIRRLGSAAIDLCHLAEGRVDAYFEHGLNCWDFAAGVVIAREAGAVVEHPPLSVSGEEGNVIVAGAHGVQEQLSDQLKQVGGYAPVGR</sequence>
<feature type="binding site" evidence="7">
    <location>
        <position position="220"/>
    </location>
    <ligand>
        <name>Mg(2+)</name>
        <dbReference type="ChEBI" id="CHEBI:18420"/>
        <label>2</label>
    </ligand>
</feature>
<dbReference type="EMBL" id="QEEZ01000020">
    <property type="protein sequence ID" value="PWC01041.1"/>
    <property type="molecule type" value="Genomic_DNA"/>
</dbReference>
<feature type="binding site" evidence="7">
    <location>
        <position position="91"/>
    </location>
    <ligand>
        <name>Mg(2+)</name>
        <dbReference type="ChEBI" id="CHEBI:18420"/>
        <label>1</label>
        <note>catalytic</note>
    </ligand>
</feature>
<reference evidence="10" key="1">
    <citation type="submission" date="2018-04" db="EMBL/GenBank/DDBJ databases">
        <authorList>
            <person name="Liu S."/>
            <person name="Wang Z."/>
            <person name="Li J."/>
        </authorList>
    </citation>
    <scope>NUCLEOTIDE SEQUENCE [LARGE SCALE GENOMIC DNA]</scope>
    <source>
        <strain evidence="10">2189</strain>
    </source>
</reference>
<dbReference type="InterPro" id="IPR020550">
    <property type="entry name" value="Inositol_monophosphatase_CS"/>
</dbReference>
<comment type="similarity">
    <text evidence="3 8">Belongs to the inositol monophosphatase superfamily.</text>
</comment>
<dbReference type="PROSITE" id="PS00630">
    <property type="entry name" value="IMP_2"/>
    <property type="match status" value="1"/>
</dbReference>
<feature type="binding site" evidence="7">
    <location>
        <position position="89"/>
    </location>
    <ligand>
        <name>Mg(2+)</name>
        <dbReference type="ChEBI" id="CHEBI:18420"/>
        <label>1</label>
        <note>catalytic</note>
    </ligand>
</feature>
<dbReference type="GO" id="GO:0046854">
    <property type="term" value="P:phosphatidylinositol phosphate biosynthetic process"/>
    <property type="evidence" value="ECO:0007669"/>
    <property type="project" value="InterPro"/>
</dbReference>
<dbReference type="PRINTS" id="PR00377">
    <property type="entry name" value="IMPHPHTASES"/>
</dbReference>
<feature type="binding site" evidence="7">
    <location>
        <position position="73"/>
    </location>
    <ligand>
        <name>Mg(2+)</name>
        <dbReference type="ChEBI" id="CHEBI:18420"/>
        <label>1</label>
        <note>catalytic</note>
    </ligand>
</feature>
<dbReference type="InterPro" id="IPR000760">
    <property type="entry name" value="Inositol_monophosphatase-like"/>
</dbReference>
<dbReference type="CDD" id="cd01639">
    <property type="entry name" value="IMPase"/>
    <property type="match status" value="1"/>
</dbReference>
<evidence type="ECO:0000256" key="7">
    <source>
        <dbReference type="PIRSR" id="PIRSR600760-2"/>
    </source>
</evidence>
<evidence type="ECO:0000256" key="5">
    <source>
        <dbReference type="ARBA" id="ARBA00022801"/>
    </source>
</evidence>
<comment type="caution">
    <text evidence="9">The sequence shown here is derived from an EMBL/GenBank/DDBJ whole genome shotgun (WGS) entry which is preliminary data.</text>
</comment>
<organism evidence="9 10">
    <name type="scientific">Corynebacterium yudongzhengii</name>
    <dbReference type="NCBI Taxonomy" id="2080740"/>
    <lineage>
        <taxon>Bacteria</taxon>
        <taxon>Bacillati</taxon>
        <taxon>Actinomycetota</taxon>
        <taxon>Actinomycetes</taxon>
        <taxon>Mycobacteriales</taxon>
        <taxon>Corynebacteriaceae</taxon>
        <taxon>Corynebacterium</taxon>
    </lineage>
</organism>
<evidence type="ECO:0000256" key="8">
    <source>
        <dbReference type="RuleBase" id="RU364068"/>
    </source>
</evidence>
<name>A0A2U1T4W5_9CORY</name>
<evidence type="ECO:0000313" key="9">
    <source>
        <dbReference type="EMBL" id="PWC01041.1"/>
    </source>
</evidence>
<feature type="binding site" evidence="7">
    <location>
        <position position="92"/>
    </location>
    <ligand>
        <name>Mg(2+)</name>
        <dbReference type="ChEBI" id="CHEBI:18420"/>
        <label>1</label>
        <note>catalytic</note>
    </ligand>
</feature>
<evidence type="ECO:0000256" key="1">
    <source>
        <dbReference type="ARBA" id="ARBA00001033"/>
    </source>
</evidence>
<dbReference type="Pfam" id="PF00459">
    <property type="entry name" value="Inositol_P"/>
    <property type="match status" value="1"/>
</dbReference>
<proteinExistence type="inferred from homology"/>
<dbReference type="GO" id="GO:0006020">
    <property type="term" value="P:inositol metabolic process"/>
    <property type="evidence" value="ECO:0007669"/>
    <property type="project" value="TreeGrafter"/>
</dbReference>
<dbReference type="AlphaFoldDB" id="A0A2U1T4W5"/>